<gene>
    <name evidence="1" type="ORF">FIBSPDRAFT_1005636</name>
</gene>
<dbReference type="OrthoDB" id="3357985at2759"/>
<protein>
    <recommendedName>
        <fullName evidence="3">BTB domain-containing protein</fullName>
    </recommendedName>
</protein>
<name>A0A167VQS3_9AGAM</name>
<dbReference type="STRING" id="436010.A0A167VQS3"/>
<dbReference type="EMBL" id="KV417851">
    <property type="protein sequence ID" value="KZP05269.1"/>
    <property type="molecule type" value="Genomic_DNA"/>
</dbReference>
<reference evidence="1 2" key="1">
    <citation type="journal article" date="2016" name="Mol. Biol. Evol.">
        <title>Comparative Genomics of Early-Diverging Mushroom-Forming Fungi Provides Insights into the Origins of Lignocellulose Decay Capabilities.</title>
        <authorList>
            <person name="Nagy L.G."/>
            <person name="Riley R."/>
            <person name="Tritt A."/>
            <person name="Adam C."/>
            <person name="Daum C."/>
            <person name="Floudas D."/>
            <person name="Sun H."/>
            <person name="Yadav J.S."/>
            <person name="Pangilinan J."/>
            <person name="Larsson K.H."/>
            <person name="Matsuura K."/>
            <person name="Barry K."/>
            <person name="Labutti K."/>
            <person name="Kuo R."/>
            <person name="Ohm R.A."/>
            <person name="Bhattacharya S.S."/>
            <person name="Shirouzu T."/>
            <person name="Yoshinaga Y."/>
            <person name="Martin F.M."/>
            <person name="Grigoriev I.V."/>
            <person name="Hibbett D.S."/>
        </authorList>
    </citation>
    <scope>NUCLEOTIDE SEQUENCE [LARGE SCALE GENOMIC DNA]</scope>
    <source>
        <strain evidence="1 2">CBS 109695</strain>
    </source>
</reference>
<organism evidence="1 2">
    <name type="scientific">Athelia psychrophila</name>
    <dbReference type="NCBI Taxonomy" id="1759441"/>
    <lineage>
        <taxon>Eukaryota</taxon>
        <taxon>Fungi</taxon>
        <taxon>Dikarya</taxon>
        <taxon>Basidiomycota</taxon>
        <taxon>Agaricomycotina</taxon>
        <taxon>Agaricomycetes</taxon>
        <taxon>Agaricomycetidae</taxon>
        <taxon>Atheliales</taxon>
        <taxon>Atheliaceae</taxon>
        <taxon>Athelia</taxon>
    </lineage>
</organism>
<dbReference type="Proteomes" id="UP000076532">
    <property type="component" value="Unassembled WGS sequence"/>
</dbReference>
<sequence length="235" mass="26024">MRGGARVTIQTLEYILRLCHPASISNPPILELDVIKGVLGAARKYGMDGAEIFIRNALISPRFLGKWPMRVFAIACLVKATREARIAAATLEFDIAEELGYINELEDISGADLFHIQEYHKRYKKLAREYSDRFESIVSSGEGPAAERRRNLYAYYLKPYKEALGKGPVGNVVRAVRAKESVDEALQGAPACSSCKQHVGAFELENLVTAIGEGIDRTISKVQVKLSWELGVPVE</sequence>
<proteinExistence type="predicted"/>
<evidence type="ECO:0000313" key="1">
    <source>
        <dbReference type="EMBL" id="KZP05269.1"/>
    </source>
</evidence>
<dbReference type="AlphaFoldDB" id="A0A167VQS3"/>
<evidence type="ECO:0008006" key="3">
    <source>
        <dbReference type="Google" id="ProtNLM"/>
    </source>
</evidence>
<evidence type="ECO:0000313" key="2">
    <source>
        <dbReference type="Proteomes" id="UP000076532"/>
    </source>
</evidence>
<keyword evidence="2" id="KW-1185">Reference proteome</keyword>
<accession>A0A167VQS3</accession>